<reference evidence="4 5" key="1">
    <citation type="submission" date="2023-02" db="EMBL/GenBank/DDBJ databases">
        <title>Genome sequence of Lacticaseibacillus sp. KACC 23028.</title>
        <authorList>
            <person name="Kim S."/>
            <person name="Heo J."/>
            <person name="Kwon S.-W."/>
        </authorList>
    </citation>
    <scope>NUCLEOTIDE SEQUENCE [LARGE SCALE GENOMIC DNA]</scope>
    <source>
        <strain evidence="4 5">KACC 23028</strain>
    </source>
</reference>
<dbReference type="Gene3D" id="3.40.630.30">
    <property type="match status" value="1"/>
</dbReference>
<dbReference type="EMBL" id="CP117884">
    <property type="protein sequence ID" value="WDF83445.1"/>
    <property type="molecule type" value="Genomic_DNA"/>
</dbReference>
<organism evidence="4 5">
    <name type="scientific">Lacticaseibacillus pabuli</name>
    <dbReference type="NCBI Taxonomy" id="3025672"/>
    <lineage>
        <taxon>Bacteria</taxon>
        <taxon>Bacillati</taxon>
        <taxon>Bacillota</taxon>
        <taxon>Bacilli</taxon>
        <taxon>Lactobacillales</taxon>
        <taxon>Lactobacillaceae</taxon>
        <taxon>Lacticaseibacillus</taxon>
    </lineage>
</organism>
<dbReference type="PROSITE" id="PS51186">
    <property type="entry name" value="GNAT"/>
    <property type="match status" value="1"/>
</dbReference>
<protein>
    <submittedName>
        <fullName evidence="4">GNAT family N-acetyltransferase</fullName>
    </submittedName>
</protein>
<evidence type="ECO:0000256" key="1">
    <source>
        <dbReference type="ARBA" id="ARBA00022679"/>
    </source>
</evidence>
<evidence type="ECO:0000313" key="4">
    <source>
        <dbReference type="EMBL" id="WDF83445.1"/>
    </source>
</evidence>
<keyword evidence="1" id="KW-0808">Transferase</keyword>
<dbReference type="InterPro" id="IPR000182">
    <property type="entry name" value="GNAT_dom"/>
</dbReference>
<dbReference type="PANTHER" id="PTHR43877">
    <property type="entry name" value="AMINOALKYLPHOSPHONATE N-ACETYLTRANSFERASE-RELATED-RELATED"/>
    <property type="match status" value="1"/>
</dbReference>
<dbReference type="InterPro" id="IPR016181">
    <property type="entry name" value="Acyl_CoA_acyltransferase"/>
</dbReference>
<dbReference type="InterPro" id="IPR050832">
    <property type="entry name" value="Bact_Acetyltransf"/>
</dbReference>
<evidence type="ECO:0000259" key="3">
    <source>
        <dbReference type="PROSITE" id="PS51186"/>
    </source>
</evidence>
<name>A0ABY7WTG5_9LACO</name>
<dbReference type="SUPFAM" id="SSF55729">
    <property type="entry name" value="Acyl-CoA N-acyltransferases (Nat)"/>
    <property type="match status" value="1"/>
</dbReference>
<dbReference type="RefSeq" id="WP_274261628.1">
    <property type="nucleotide sequence ID" value="NZ_CP117884.1"/>
</dbReference>
<sequence length="154" mass="17214">MKTAELMQAPAIARMQVDYSQEMAKLAPKRFRGLDKPDLQAVSKYIVQDDADILIATNAAGVPVAYCVLTTAAYKESPTVIPQSFAYLIDLYVKPEARKQGLASQLLKDAQNWSKQHHLDFLQLNVLTDNQAARKLYEAAGFKADYTSMHLDLH</sequence>
<proteinExistence type="predicted"/>
<keyword evidence="5" id="KW-1185">Reference proteome</keyword>
<dbReference type="Pfam" id="PF00583">
    <property type="entry name" value="Acetyltransf_1"/>
    <property type="match status" value="1"/>
</dbReference>
<dbReference type="CDD" id="cd04301">
    <property type="entry name" value="NAT_SF"/>
    <property type="match status" value="1"/>
</dbReference>
<evidence type="ECO:0000313" key="5">
    <source>
        <dbReference type="Proteomes" id="UP001220377"/>
    </source>
</evidence>
<feature type="domain" description="N-acetyltransferase" evidence="3">
    <location>
        <begin position="10"/>
        <end position="154"/>
    </location>
</feature>
<dbReference type="Proteomes" id="UP001220377">
    <property type="component" value="Chromosome"/>
</dbReference>
<accession>A0ABY7WTG5</accession>
<keyword evidence="2" id="KW-0012">Acyltransferase</keyword>
<evidence type="ECO:0000256" key="2">
    <source>
        <dbReference type="ARBA" id="ARBA00023315"/>
    </source>
</evidence>
<gene>
    <name evidence="4" type="ORF">PQ472_04200</name>
</gene>